<reference evidence="3" key="1">
    <citation type="journal article" date="2019" name="Int. J. Syst. Evol. Microbiol.">
        <title>The Global Catalogue of Microorganisms (GCM) 10K type strain sequencing project: providing services to taxonomists for standard genome sequencing and annotation.</title>
        <authorList>
            <consortium name="The Broad Institute Genomics Platform"/>
            <consortium name="The Broad Institute Genome Sequencing Center for Infectious Disease"/>
            <person name="Wu L."/>
            <person name="Ma J."/>
        </authorList>
    </citation>
    <scope>NUCLEOTIDE SEQUENCE [LARGE SCALE GENOMIC DNA]</scope>
    <source>
        <strain evidence="3">CGMCC 1.3240</strain>
    </source>
</reference>
<gene>
    <name evidence="2" type="ORF">ACFPYJ_14290</name>
</gene>
<protein>
    <submittedName>
        <fullName evidence="2">Uncharacterized protein</fullName>
    </submittedName>
</protein>
<keyword evidence="1" id="KW-1133">Transmembrane helix</keyword>
<proteinExistence type="predicted"/>
<evidence type="ECO:0000313" key="2">
    <source>
        <dbReference type="EMBL" id="MFC5650277.1"/>
    </source>
</evidence>
<keyword evidence="1" id="KW-0472">Membrane</keyword>
<dbReference type="RefSeq" id="WP_379188824.1">
    <property type="nucleotide sequence ID" value="NZ_JBHSOW010000047.1"/>
</dbReference>
<comment type="caution">
    <text evidence="2">The sequence shown here is derived from an EMBL/GenBank/DDBJ whole genome shotgun (WGS) entry which is preliminary data.</text>
</comment>
<dbReference type="Proteomes" id="UP001596047">
    <property type="component" value="Unassembled WGS sequence"/>
</dbReference>
<sequence>MSNSQTFVMVVIPLSEVKKFVIIDLAAGTAIYYLLKLPLHSFLAASAGSMVGPLLIRQTLKLRRTK</sequence>
<keyword evidence="1" id="KW-0812">Transmembrane</keyword>
<evidence type="ECO:0000313" key="3">
    <source>
        <dbReference type="Proteomes" id="UP001596047"/>
    </source>
</evidence>
<organism evidence="2 3">
    <name type="scientific">Paenibacillus solisilvae</name>
    <dbReference type="NCBI Taxonomy" id="2486751"/>
    <lineage>
        <taxon>Bacteria</taxon>
        <taxon>Bacillati</taxon>
        <taxon>Bacillota</taxon>
        <taxon>Bacilli</taxon>
        <taxon>Bacillales</taxon>
        <taxon>Paenibacillaceae</taxon>
        <taxon>Paenibacillus</taxon>
    </lineage>
</organism>
<name>A0ABW0VWM9_9BACL</name>
<feature type="transmembrane region" description="Helical" evidence="1">
    <location>
        <begin position="39"/>
        <end position="56"/>
    </location>
</feature>
<dbReference type="EMBL" id="JBHSOW010000047">
    <property type="protein sequence ID" value="MFC5650277.1"/>
    <property type="molecule type" value="Genomic_DNA"/>
</dbReference>
<evidence type="ECO:0000256" key="1">
    <source>
        <dbReference type="SAM" id="Phobius"/>
    </source>
</evidence>
<accession>A0ABW0VWM9</accession>
<keyword evidence="3" id="KW-1185">Reference proteome</keyword>